<evidence type="ECO:0000256" key="5">
    <source>
        <dbReference type="ARBA" id="ARBA00022801"/>
    </source>
</evidence>
<dbReference type="FunFam" id="3.90.950.10:FF:000001">
    <property type="entry name" value="dITP/XTP pyrophosphatase"/>
    <property type="match status" value="1"/>
</dbReference>
<comment type="catalytic activity">
    <reaction evidence="9 10">
        <text>XTP + H2O = XMP + diphosphate + H(+)</text>
        <dbReference type="Rhea" id="RHEA:28610"/>
        <dbReference type="ChEBI" id="CHEBI:15377"/>
        <dbReference type="ChEBI" id="CHEBI:15378"/>
        <dbReference type="ChEBI" id="CHEBI:33019"/>
        <dbReference type="ChEBI" id="CHEBI:57464"/>
        <dbReference type="ChEBI" id="CHEBI:61314"/>
        <dbReference type="EC" id="3.6.1.66"/>
    </reaction>
</comment>
<sequence length="205" mass="22478">MTRRFEGDKLLVATHNQGKLDEIAHLLDPYGVTCVGAAEMGLPEPEETGTTFVDNARIKAHAAAKATGLPALADDSGIEIDALDKAPGVYTADWAETPHGGRDFIMAMGKTHDRLQESGIPQPWTARFCCTLVLAWPDGEDLVFPGVMEGRVVWPMRGSQGHGYDPIFQPQGYDVTFGEMDRWEKNKISHRADAFRKFVAGCFDA</sequence>
<evidence type="ECO:0000256" key="3">
    <source>
        <dbReference type="ARBA" id="ARBA00022723"/>
    </source>
</evidence>
<evidence type="ECO:0000256" key="6">
    <source>
        <dbReference type="ARBA" id="ARBA00022842"/>
    </source>
</evidence>
<evidence type="ECO:0000256" key="10">
    <source>
        <dbReference type="HAMAP-Rule" id="MF_01405"/>
    </source>
</evidence>
<dbReference type="HAMAP" id="MF_01405">
    <property type="entry name" value="Non_canon_purine_NTPase"/>
    <property type="match status" value="1"/>
</dbReference>
<dbReference type="GO" id="GO:0005829">
    <property type="term" value="C:cytosol"/>
    <property type="evidence" value="ECO:0007669"/>
    <property type="project" value="TreeGrafter"/>
</dbReference>
<protein>
    <recommendedName>
        <fullName evidence="10">dITP/XTP pyrophosphatase</fullName>
        <ecNumber evidence="10">3.6.1.66</ecNumber>
    </recommendedName>
    <alternativeName>
        <fullName evidence="10">Non-canonical purine NTP pyrophosphatase</fullName>
    </alternativeName>
    <alternativeName>
        <fullName evidence="10">Non-standard purine NTP pyrophosphatase</fullName>
    </alternativeName>
    <alternativeName>
        <fullName evidence="10">Nucleoside-triphosphate diphosphatase</fullName>
    </alternativeName>
    <alternativeName>
        <fullName evidence="10">Nucleoside-triphosphate pyrophosphatase</fullName>
        <shortName evidence="10">NTPase</shortName>
    </alternativeName>
</protein>
<comment type="cofactor">
    <cofactor evidence="10">
        <name>Mg(2+)</name>
        <dbReference type="ChEBI" id="CHEBI:18420"/>
    </cofactor>
    <text evidence="10">Binds 1 Mg(2+) ion per subunit.</text>
</comment>
<dbReference type="InterPro" id="IPR002637">
    <property type="entry name" value="RdgB/HAM1"/>
</dbReference>
<evidence type="ECO:0000313" key="13">
    <source>
        <dbReference type="Proteomes" id="UP000030960"/>
    </source>
</evidence>
<keyword evidence="3 10" id="KW-0479">Metal-binding</keyword>
<reference evidence="12 13" key="1">
    <citation type="submission" date="2014-10" db="EMBL/GenBank/DDBJ databases">
        <title>Genome sequence of Ponticoccus sp. strain UMTAT08 isolated from clonal culture of toxic dinoflagellate Alexandrium tamiyavanichii.</title>
        <authorList>
            <person name="Gan H.Y."/>
            <person name="Muhd D.-D."/>
            <person name="Mohd Noor M.E."/>
            <person name="Yeong Y.S."/>
            <person name="Usup G."/>
        </authorList>
    </citation>
    <scope>NUCLEOTIDE SEQUENCE [LARGE SCALE GENOMIC DNA]</scope>
    <source>
        <strain evidence="12 13">UMTAT08</strain>
    </source>
</reference>
<dbReference type="OrthoDB" id="9807456at2"/>
<dbReference type="GO" id="GO:0036220">
    <property type="term" value="F:ITP diphosphatase activity"/>
    <property type="evidence" value="ECO:0007669"/>
    <property type="project" value="UniProtKB-UniRule"/>
</dbReference>
<evidence type="ECO:0000256" key="4">
    <source>
        <dbReference type="ARBA" id="ARBA00022741"/>
    </source>
</evidence>
<dbReference type="EMBL" id="JSUQ01000011">
    <property type="protein sequence ID" value="KHQ52433.1"/>
    <property type="molecule type" value="Genomic_DNA"/>
</dbReference>
<dbReference type="GO" id="GO:0046872">
    <property type="term" value="F:metal ion binding"/>
    <property type="evidence" value="ECO:0007669"/>
    <property type="project" value="UniProtKB-KW"/>
</dbReference>
<comment type="subunit">
    <text evidence="2 10">Homodimer.</text>
</comment>
<dbReference type="InterPro" id="IPR029001">
    <property type="entry name" value="ITPase-like_fam"/>
</dbReference>
<evidence type="ECO:0000256" key="2">
    <source>
        <dbReference type="ARBA" id="ARBA00011738"/>
    </source>
</evidence>
<comment type="similarity">
    <text evidence="1 10 11">Belongs to the HAM1 NTPase family.</text>
</comment>
<keyword evidence="5 10" id="KW-0378">Hydrolase</keyword>
<keyword evidence="13" id="KW-1185">Reference proteome</keyword>
<dbReference type="STRING" id="561184.SAMN05216376_109155"/>
<feature type="binding site" evidence="10">
    <location>
        <position position="76"/>
    </location>
    <ligand>
        <name>substrate</name>
    </ligand>
</feature>
<organism evidence="12 13">
    <name type="scientific">Mameliella alba</name>
    <dbReference type="NCBI Taxonomy" id="561184"/>
    <lineage>
        <taxon>Bacteria</taxon>
        <taxon>Pseudomonadati</taxon>
        <taxon>Pseudomonadota</taxon>
        <taxon>Alphaproteobacteria</taxon>
        <taxon>Rhodobacterales</taxon>
        <taxon>Roseobacteraceae</taxon>
        <taxon>Mameliella</taxon>
    </lineage>
</organism>
<dbReference type="GO" id="GO:0036222">
    <property type="term" value="F:XTP diphosphatase activity"/>
    <property type="evidence" value="ECO:0007669"/>
    <property type="project" value="UniProtKB-UniRule"/>
</dbReference>
<dbReference type="GO" id="GO:0017111">
    <property type="term" value="F:ribonucleoside triphosphate phosphatase activity"/>
    <property type="evidence" value="ECO:0007669"/>
    <property type="project" value="InterPro"/>
</dbReference>
<name>A0A0B3S0I0_9RHOB</name>
<dbReference type="RefSeq" id="WP_043142827.1">
    <property type="nucleotide sequence ID" value="NZ_JSUQ01000011.1"/>
</dbReference>
<accession>A0A0B3S0I0</accession>
<dbReference type="Gene3D" id="3.90.950.10">
    <property type="match status" value="1"/>
</dbReference>
<dbReference type="PANTHER" id="PTHR11067">
    <property type="entry name" value="INOSINE TRIPHOSPHATE PYROPHOSPHATASE/HAM1 PROTEIN"/>
    <property type="match status" value="1"/>
</dbReference>
<keyword evidence="6 10" id="KW-0460">Magnesium</keyword>
<evidence type="ECO:0000256" key="1">
    <source>
        <dbReference type="ARBA" id="ARBA00008023"/>
    </source>
</evidence>
<keyword evidence="4 10" id="KW-0547">Nucleotide-binding</keyword>
<dbReference type="PATRIC" id="fig|1515334.3.peg.2926"/>
<comment type="catalytic activity">
    <reaction evidence="8 10">
        <text>dITP + H2O = dIMP + diphosphate + H(+)</text>
        <dbReference type="Rhea" id="RHEA:28342"/>
        <dbReference type="ChEBI" id="CHEBI:15377"/>
        <dbReference type="ChEBI" id="CHEBI:15378"/>
        <dbReference type="ChEBI" id="CHEBI:33019"/>
        <dbReference type="ChEBI" id="CHEBI:61194"/>
        <dbReference type="ChEBI" id="CHEBI:61382"/>
        <dbReference type="EC" id="3.6.1.66"/>
    </reaction>
</comment>
<evidence type="ECO:0000256" key="11">
    <source>
        <dbReference type="RuleBase" id="RU003781"/>
    </source>
</evidence>
<feature type="binding site" evidence="10">
    <location>
        <position position="185"/>
    </location>
    <ligand>
        <name>substrate</name>
    </ligand>
</feature>
<gene>
    <name evidence="12" type="ORF">OA50_02908</name>
</gene>
<comment type="function">
    <text evidence="10">Pyrophosphatase that catalyzes the hydrolysis of nucleoside triphosphates to their monophosphate derivatives, with a high preference for the non-canonical purine nucleotides XTP (xanthosine triphosphate), dITP (deoxyinosine triphosphate) and ITP. Seems to function as a house-cleaning enzyme that removes non-canonical purine nucleotides from the nucleotide pool, thus preventing their incorporation into DNA/RNA and avoiding chromosomal lesions.</text>
</comment>
<dbReference type="CDD" id="cd00515">
    <property type="entry name" value="HAM1"/>
    <property type="match status" value="1"/>
</dbReference>
<evidence type="ECO:0000313" key="12">
    <source>
        <dbReference type="EMBL" id="KHQ52433.1"/>
    </source>
</evidence>
<dbReference type="AlphaFoldDB" id="A0A0B3S0I0"/>
<feature type="binding site" evidence="10">
    <location>
        <begin position="190"/>
        <end position="191"/>
    </location>
    <ligand>
        <name>substrate</name>
    </ligand>
</feature>
<dbReference type="Proteomes" id="UP000030960">
    <property type="component" value="Unassembled WGS sequence"/>
</dbReference>
<feature type="binding site" evidence="10">
    <location>
        <begin position="162"/>
        <end position="165"/>
    </location>
    <ligand>
        <name>substrate</name>
    </ligand>
</feature>
<evidence type="ECO:0000256" key="7">
    <source>
        <dbReference type="ARBA" id="ARBA00023080"/>
    </source>
</evidence>
<feature type="binding site" evidence="10">
    <location>
        <position position="75"/>
    </location>
    <ligand>
        <name>Mg(2+)</name>
        <dbReference type="ChEBI" id="CHEBI:18420"/>
    </ligand>
</feature>
<feature type="active site" description="Proton acceptor" evidence="10">
    <location>
        <position position="75"/>
    </location>
</feature>
<evidence type="ECO:0000256" key="8">
    <source>
        <dbReference type="ARBA" id="ARBA00051875"/>
    </source>
</evidence>
<feature type="binding site" evidence="10">
    <location>
        <begin position="14"/>
        <end position="19"/>
    </location>
    <ligand>
        <name>substrate</name>
    </ligand>
</feature>
<feature type="binding site" evidence="10">
    <location>
        <position position="46"/>
    </location>
    <ligand>
        <name>Mg(2+)</name>
        <dbReference type="ChEBI" id="CHEBI:18420"/>
    </ligand>
</feature>
<dbReference type="InterPro" id="IPR020922">
    <property type="entry name" value="dITP/XTP_pyrophosphatase"/>
</dbReference>
<dbReference type="GO" id="GO:0000166">
    <property type="term" value="F:nucleotide binding"/>
    <property type="evidence" value="ECO:0007669"/>
    <property type="project" value="UniProtKB-KW"/>
</dbReference>
<keyword evidence="7 10" id="KW-0546">Nucleotide metabolism</keyword>
<comment type="catalytic activity">
    <reaction evidence="10">
        <text>ITP + H2O = IMP + diphosphate + H(+)</text>
        <dbReference type="Rhea" id="RHEA:29399"/>
        <dbReference type="ChEBI" id="CHEBI:15377"/>
        <dbReference type="ChEBI" id="CHEBI:15378"/>
        <dbReference type="ChEBI" id="CHEBI:33019"/>
        <dbReference type="ChEBI" id="CHEBI:58053"/>
        <dbReference type="ChEBI" id="CHEBI:61402"/>
        <dbReference type="EC" id="3.6.1.66"/>
    </reaction>
</comment>
<comment type="caution">
    <text evidence="12">The sequence shown here is derived from an EMBL/GenBank/DDBJ whole genome shotgun (WGS) entry which is preliminary data.</text>
</comment>
<dbReference type="EC" id="3.6.1.66" evidence="10"/>
<dbReference type="NCBIfam" id="TIGR00042">
    <property type="entry name" value="RdgB/HAM1 family non-canonical purine NTP pyrophosphatase"/>
    <property type="match status" value="1"/>
</dbReference>
<dbReference type="PANTHER" id="PTHR11067:SF9">
    <property type="entry name" value="INOSINE TRIPHOSPHATE PYROPHOSPHATASE"/>
    <property type="match status" value="1"/>
</dbReference>
<dbReference type="GO" id="GO:0009117">
    <property type="term" value="P:nucleotide metabolic process"/>
    <property type="evidence" value="ECO:0007669"/>
    <property type="project" value="UniProtKB-KW"/>
</dbReference>
<dbReference type="Pfam" id="PF01725">
    <property type="entry name" value="Ham1p_like"/>
    <property type="match status" value="1"/>
</dbReference>
<proteinExistence type="inferred from homology"/>
<evidence type="ECO:0000256" key="9">
    <source>
        <dbReference type="ARBA" id="ARBA00052017"/>
    </source>
</evidence>
<dbReference type="GO" id="GO:0035870">
    <property type="term" value="F:dITP diphosphatase activity"/>
    <property type="evidence" value="ECO:0007669"/>
    <property type="project" value="UniProtKB-UniRule"/>
</dbReference>
<dbReference type="SUPFAM" id="SSF52972">
    <property type="entry name" value="ITPase-like"/>
    <property type="match status" value="1"/>
</dbReference>
<dbReference type="GO" id="GO:0009146">
    <property type="term" value="P:purine nucleoside triphosphate catabolic process"/>
    <property type="evidence" value="ECO:0007669"/>
    <property type="project" value="UniProtKB-UniRule"/>
</dbReference>